<name>A0AAN7S067_MYCAM</name>
<gene>
    <name evidence="2" type="ORF">QYF61_018257</name>
</gene>
<dbReference type="AlphaFoldDB" id="A0AAN7S067"/>
<feature type="domain" description="Reverse transcriptase" evidence="1">
    <location>
        <begin position="56"/>
        <end position="175"/>
    </location>
</feature>
<reference evidence="2 3" key="1">
    <citation type="journal article" date="2023" name="J. Hered.">
        <title>Chromosome-level genome of the wood stork (Mycteria americana) provides insight into avian chromosome evolution.</title>
        <authorList>
            <person name="Flamio R. Jr."/>
            <person name="Ramstad K.M."/>
        </authorList>
    </citation>
    <scope>NUCLEOTIDE SEQUENCE [LARGE SCALE GENOMIC DNA]</scope>
    <source>
        <strain evidence="2">JAX WOST 10</strain>
    </source>
</reference>
<keyword evidence="3" id="KW-1185">Reference proteome</keyword>
<proteinExistence type="predicted"/>
<evidence type="ECO:0000259" key="1">
    <source>
        <dbReference type="Pfam" id="PF00078"/>
    </source>
</evidence>
<dbReference type="Proteomes" id="UP001333110">
    <property type="component" value="Unassembled WGS sequence"/>
</dbReference>
<dbReference type="InterPro" id="IPR000477">
    <property type="entry name" value="RT_dom"/>
</dbReference>
<feature type="non-terminal residue" evidence="2">
    <location>
        <position position="435"/>
    </location>
</feature>
<dbReference type="PANTHER" id="PTHR33332">
    <property type="entry name" value="REVERSE TRANSCRIPTASE DOMAIN-CONTAINING PROTEIN"/>
    <property type="match status" value="1"/>
</dbReference>
<evidence type="ECO:0000313" key="3">
    <source>
        <dbReference type="Proteomes" id="UP001333110"/>
    </source>
</evidence>
<sequence length="435" mass="49439">MEQLILETITRHIKDKKVIRSSHHGFTKGKLCLTNLITFYDEMTGLVDKGRHTASCDILIEKLMKNGLDSEVNIKLAEQWGEGVVINGAKSSWRPVTSNVPQGSISSPIPFNIFVHNLDDGAECTLSKFADDTKLGGVADRSEGHAAIRRDLDRLEKWAVRNLVKFKKVKCKVLHLGRISPIPWYLLGGNHLESKFAEKALGVLVDTEFKMCLQCALVAKKTDGILGCFRRSVASRSREVVEDPLALLSRGEAWTYWKVQQRSTNMIKALEHDSCEERLRELGLFSLEKRRLRGDLIDVYKYLKGGCKEDGARLFSVVLSDRTRGSGHTLKRRKLCLNIRKRFFTVRVTERWHRLPREAVESPSLEIFKSRLDMVLGNWLQMALLEQLAVSTQAVFSIPPVDFHTHTLGNSERETALYSFRMTAKKDSFANKLQE</sequence>
<protein>
    <recommendedName>
        <fullName evidence="1">Reverse transcriptase domain-containing protein</fullName>
    </recommendedName>
</protein>
<evidence type="ECO:0000313" key="2">
    <source>
        <dbReference type="EMBL" id="KAK4827464.1"/>
    </source>
</evidence>
<accession>A0AAN7S067</accession>
<comment type="caution">
    <text evidence="2">The sequence shown here is derived from an EMBL/GenBank/DDBJ whole genome shotgun (WGS) entry which is preliminary data.</text>
</comment>
<organism evidence="2 3">
    <name type="scientific">Mycteria americana</name>
    <name type="common">Wood stork</name>
    <dbReference type="NCBI Taxonomy" id="33587"/>
    <lineage>
        <taxon>Eukaryota</taxon>
        <taxon>Metazoa</taxon>
        <taxon>Chordata</taxon>
        <taxon>Craniata</taxon>
        <taxon>Vertebrata</taxon>
        <taxon>Euteleostomi</taxon>
        <taxon>Archelosauria</taxon>
        <taxon>Archosauria</taxon>
        <taxon>Dinosauria</taxon>
        <taxon>Saurischia</taxon>
        <taxon>Theropoda</taxon>
        <taxon>Coelurosauria</taxon>
        <taxon>Aves</taxon>
        <taxon>Neognathae</taxon>
        <taxon>Neoaves</taxon>
        <taxon>Aequornithes</taxon>
        <taxon>Ciconiiformes</taxon>
        <taxon>Ciconiidae</taxon>
        <taxon>Mycteria</taxon>
    </lineage>
</organism>
<dbReference type="Pfam" id="PF00078">
    <property type="entry name" value="RVT_1"/>
    <property type="match status" value="1"/>
</dbReference>
<dbReference type="EMBL" id="JAUNZN010000002">
    <property type="protein sequence ID" value="KAK4827464.1"/>
    <property type="molecule type" value="Genomic_DNA"/>
</dbReference>